<dbReference type="FunFam" id="2.60.120.330:FF:000012">
    <property type="entry name" value="Gibberellin 20 oxidase 1"/>
    <property type="match status" value="2"/>
</dbReference>
<feature type="domain" description="Fe2OG dioxygenase" evidence="5">
    <location>
        <begin position="218"/>
        <end position="319"/>
    </location>
</feature>
<comment type="similarity">
    <text evidence="1">Belongs to the iron/ascorbate-dependent oxidoreductase family.</text>
</comment>
<dbReference type="GO" id="GO:0016705">
    <property type="term" value="F:oxidoreductase activity, acting on paired donors, with incorporation or reduction of molecular oxygen"/>
    <property type="evidence" value="ECO:0007669"/>
    <property type="project" value="UniProtKB-ARBA"/>
</dbReference>
<comment type="caution">
    <text evidence="6">The sequence shown here is derived from an EMBL/GenBank/DDBJ whole genome shotgun (WGS) entry which is preliminary data.</text>
</comment>
<dbReference type="AlphaFoldDB" id="A0AA88RXI4"/>
<dbReference type="PROSITE" id="PS51471">
    <property type="entry name" value="FE2OG_OXY"/>
    <property type="match status" value="2"/>
</dbReference>
<dbReference type="GO" id="GO:0046872">
    <property type="term" value="F:metal ion binding"/>
    <property type="evidence" value="ECO:0007669"/>
    <property type="project" value="UniProtKB-KW"/>
</dbReference>
<gene>
    <name evidence="6" type="ORF">RJ640_016495</name>
</gene>
<reference evidence="6" key="1">
    <citation type="submission" date="2022-12" db="EMBL/GenBank/DDBJ databases">
        <title>Draft genome assemblies for two species of Escallonia (Escalloniales).</title>
        <authorList>
            <person name="Chanderbali A."/>
            <person name="Dervinis C."/>
            <person name="Anghel I."/>
            <person name="Soltis D."/>
            <person name="Soltis P."/>
            <person name="Zapata F."/>
        </authorList>
    </citation>
    <scope>NUCLEOTIDE SEQUENCE</scope>
    <source>
        <strain evidence="6">UCBG92.1500</strain>
        <tissue evidence="6">Leaf</tissue>
    </source>
</reference>
<keyword evidence="2" id="KW-0479">Metal-binding</keyword>
<dbReference type="EMBL" id="JAVXUO010000518">
    <property type="protein sequence ID" value="KAK2991460.1"/>
    <property type="molecule type" value="Genomic_DNA"/>
</dbReference>
<name>A0AA88RXI4_9ASTE</name>
<dbReference type="Proteomes" id="UP001187471">
    <property type="component" value="Unassembled WGS sequence"/>
</dbReference>
<organism evidence="6 7">
    <name type="scientific">Escallonia rubra</name>
    <dbReference type="NCBI Taxonomy" id="112253"/>
    <lineage>
        <taxon>Eukaryota</taxon>
        <taxon>Viridiplantae</taxon>
        <taxon>Streptophyta</taxon>
        <taxon>Embryophyta</taxon>
        <taxon>Tracheophyta</taxon>
        <taxon>Spermatophyta</taxon>
        <taxon>Magnoliopsida</taxon>
        <taxon>eudicotyledons</taxon>
        <taxon>Gunneridae</taxon>
        <taxon>Pentapetalae</taxon>
        <taxon>asterids</taxon>
        <taxon>campanulids</taxon>
        <taxon>Escalloniales</taxon>
        <taxon>Escalloniaceae</taxon>
        <taxon>Escallonia</taxon>
    </lineage>
</organism>
<dbReference type="Pfam" id="PF03171">
    <property type="entry name" value="2OG-FeII_Oxy"/>
    <property type="match status" value="2"/>
</dbReference>
<dbReference type="SUPFAM" id="SSF51197">
    <property type="entry name" value="Clavaminate synthase-like"/>
    <property type="match status" value="2"/>
</dbReference>
<keyword evidence="4" id="KW-0408">Iron</keyword>
<evidence type="ECO:0000313" key="6">
    <source>
        <dbReference type="EMBL" id="KAK2991460.1"/>
    </source>
</evidence>
<dbReference type="PRINTS" id="PR00682">
    <property type="entry name" value="IPNSYNTHASE"/>
</dbReference>
<proteinExistence type="inferred from homology"/>
<evidence type="ECO:0000313" key="7">
    <source>
        <dbReference type="Proteomes" id="UP001187471"/>
    </source>
</evidence>
<dbReference type="InterPro" id="IPR026992">
    <property type="entry name" value="DIOX_N"/>
</dbReference>
<dbReference type="InterPro" id="IPR044861">
    <property type="entry name" value="IPNS-like_FE2OG_OXY"/>
</dbReference>
<keyword evidence="3" id="KW-0560">Oxidoreductase</keyword>
<evidence type="ECO:0000256" key="3">
    <source>
        <dbReference type="ARBA" id="ARBA00023002"/>
    </source>
</evidence>
<dbReference type="Pfam" id="PF14226">
    <property type="entry name" value="DIOX_N"/>
    <property type="match status" value="2"/>
</dbReference>
<evidence type="ECO:0000256" key="4">
    <source>
        <dbReference type="ARBA" id="ARBA00023004"/>
    </source>
</evidence>
<sequence>PPPAFVATNYFHLCLPLSLPPLSAMGEVDAAFIQDLEHRPKLAVIEAEGIPLIDLSVLNSSVDDGAIKGLVSEIGDACEKWGFFQVINHGVPPECREKMEVASRKFFEQSKEEKRKAGRDEVNPMGYYDTEHTKNVRDWKEVFDAVVENPTVISASHEPDDKEVRLLLNQWPEYPPNFRDAWEEYAQETQKLAFKLLELICLSLGLPANRLNGYFKDQTSFMRLNYYPKCPIPHLALGVGRHKDAGALTVLAQDDVGGLEVKRKSDGEWILVKPTPNAYIVNVGDIIQVWSNDKYESVEHRVMVNSERERYSIPFFFNPAHYTMVEPLEELIDDQNPAKYRAYNWGKFIARRNLRHRESKDHSNSLMGEVDPAFIQAPEHRPRLAIIEDEDFPLIDISPINSPEYFSNTKGKEHLVSEIGEACTKWGFFQVINHGVPLQRLENVQSAVKKFFDQPKEEQLKVRRDELNPFGYSESDHTTNVRDWKEVIDITVEDPILLAASHEADNMEVWEWVNRWPKYPPEFREAFKEYANEMQKLAYKLLDLISLSLGLPASRLNGFFKDQTSHIRFNHYPPCPIPGLALGVGRHKDAIALTILAQDDVGGLEVRRKTDGEWVRVEPSPDAYIINVGDMIQVWSNDRYESVEHRVMVNPERERFSIPFFLSPAHYTMVKPLDELVDEQNPAKYRAYNWGKFLAFRKLRNFKKLNVEKIQISHFKESK</sequence>
<feature type="domain" description="Fe2OG dioxygenase" evidence="5">
    <location>
        <begin position="563"/>
        <end position="664"/>
    </location>
</feature>
<protein>
    <recommendedName>
        <fullName evidence="5">Fe2OG dioxygenase domain-containing protein</fullName>
    </recommendedName>
</protein>
<keyword evidence="7" id="KW-1185">Reference proteome</keyword>
<dbReference type="Gene3D" id="2.60.120.330">
    <property type="entry name" value="B-lactam Antibiotic, Isopenicillin N Synthase, Chain"/>
    <property type="match status" value="2"/>
</dbReference>
<dbReference type="InterPro" id="IPR005123">
    <property type="entry name" value="Oxoglu/Fe-dep_dioxygenase_dom"/>
</dbReference>
<dbReference type="PANTHER" id="PTHR10209">
    <property type="entry name" value="OXIDOREDUCTASE, 2OG-FE II OXYGENASE FAMILY PROTEIN"/>
    <property type="match status" value="1"/>
</dbReference>
<dbReference type="InterPro" id="IPR027443">
    <property type="entry name" value="IPNS-like_sf"/>
</dbReference>
<dbReference type="GO" id="GO:0051213">
    <property type="term" value="F:dioxygenase activity"/>
    <property type="evidence" value="ECO:0007669"/>
    <property type="project" value="UniProtKB-ARBA"/>
</dbReference>
<evidence type="ECO:0000256" key="1">
    <source>
        <dbReference type="ARBA" id="ARBA00008056"/>
    </source>
</evidence>
<dbReference type="PANTHER" id="PTHR10209:SF885">
    <property type="entry name" value="2OG-FE(II) OXYGENASE FAMILY, PUTATIVE (AFU_ORTHOLOGUE AFUA_2G00750)-RELATED"/>
    <property type="match status" value="1"/>
</dbReference>
<accession>A0AA88RXI4</accession>
<feature type="non-terminal residue" evidence="6">
    <location>
        <position position="1"/>
    </location>
</feature>
<evidence type="ECO:0000256" key="2">
    <source>
        <dbReference type="ARBA" id="ARBA00022723"/>
    </source>
</evidence>
<evidence type="ECO:0000259" key="5">
    <source>
        <dbReference type="PROSITE" id="PS51471"/>
    </source>
</evidence>